<gene>
    <name evidence="2" type="ORF">H9634_01395</name>
</gene>
<comment type="caution">
    <text evidence="2">The sequence shown here is derived from an EMBL/GenBank/DDBJ whole genome shotgun (WGS) entry which is preliminary data.</text>
</comment>
<proteinExistence type="predicted"/>
<evidence type="ECO:0000313" key="3">
    <source>
        <dbReference type="Proteomes" id="UP000651517"/>
    </source>
</evidence>
<organism evidence="2 3">
    <name type="scientific">Brevibacterium gallinarum</name>
    <dbReference type="NCBI Taxonomy" id="2762220"/>
    <lineage>
        <taxon>Bacteria</taxon>
        <taxon>Bacillati</taxon>
        <taxon>Actinomycetota</taxon>
        <taxon>Actinomycetes</taxon>
        <taxon>Micrococcales</taxon>
        <taxon>Brevibacteriaceae</taxon>
        <taxon>Brevibacterium</taxon>
    </lineage>
</organism>
<dbReference type="EMBL" id="JACSPY010000001">
    <property type="protein sequence ID" value="MBD8019438.1"/>
    <property type="molecule type" value="Genomic_DNA"/>
</dbReference>
<evidence type="ECO:0000256" key="1">
    <source>
        <dbReference type="SAM" id="SignalP"/>
    </source>
</evidence>
<name>A0ABR8WRB8_9MICO</name>
<evidence type="ECO:0000313" key="2">
    <source>
        <dbReference type="EMBL" id="MBD8019438.1"/>
    </source>
</evidence>
<feature type="chain" id="PRO_5045479491" evidence="1">
    <location>
        <begin position="24"/>
        <end position="334"/>
    </location>
</feature>
<feature type="signal peptide" evidence="1">
    <location>
        <begin position="1"/>
        <end position="23"/>
    </location>
</feature>
<dbReference type="Proteomes" id="UP000651517">
    <property type="component" value="Unassembled WGS sequence"/>
</dbReference>
<keyword evidence="1" id="KW-0732">Signal</keyword>
<reference evidence="2 3" key="1">
    <citation type="submission" date="2020-08" db="EMBL/GenBank/DDBJ databases">
        <title>A Genomic Blueprint of the Chicken Gut Microbiome.</title>
        <authorList>
            <person name="Gilroy R."/>
            <person name="Ravi A."/>
            <person name="Getino M."/>
            <person name="Pursley I."/>
            <person name="Horton D.L."/>
            <person name="Alikhan N.-F."/>
            <person name="Baker D."/>
            <person name="Gharbi K."/>
            <person name="Hall N."/>
            <person name="Watson M."/>
            <person name="Adriaenssens E.M."/>
            <person name="Foster-Nyarko E."/>
            <person name="Jarju S."/>
            <person name="Secka A."/>
            <person name="Antonio M."/>
            <person name="Oren A."/>
            <person name="Chaudhuri R."/>
            <person name="La Ragione R.M."/>
            <person name="Hildebrand F."/>
            <person name="Pallen M.J."/>
        </authorList>
    </citation>
    <scope>NUCLEOTIDE SEQUENCE [LARGE SCALE GENOMIC DNA]</scope>
    <source>
        <strain evidence="2 3">Re57</strain>
    </source>
</reference>
<keyword evidence="3" id="KW-1185">Reference proteome</keyword>
<protein>
    <submittedName>
        <fullName evidence="2">Uncharacterized protein</fullName>
    </submittedName>
</protein>
<sequence>MTAITRTVSLGLIATSFSQAAFAVPQDQGVTEADIIALDGVLRRSTMEEVTPFSQGADMDSDDEVSAPDLNSLSMTLGEGNVDGAVTISPVADIQHVRRMDEISSFAGVDERGYGHVLSPKQEDEVQFGVVLPRGVKAAAVSYRVSHPDGVEITTDGSVALVRNQSGEFLGGFEPAWAVDSEGLPVPSWYTVEGDVLTQRIDLSGAGVNYPVVADPLFKRGIIRRVNHERWKKGSWEVQVEVTKAARLMRVHDWRKTANLGYADLVDHYPRSMKKATMRQQWDCHILGLYGTFKIDLEGYRRSKPNWARTEIARGVKSAFKKKDARAVARACNW</sequence>
<accession>A0ABR8WRB8</accession>